<dbReference type="NCBIfam" id="NF010288">
    <property type="entry name" value="PRK13728.1"/>
    <property type="match status" value="1"/>
</dbReference>
<feature type="compositionally biased region" description="Basic residues" evidence="1">
    <location>
        <begin position="11"/>
        <end position="32"/>
    </location>
</feature>
<protein>
    <submittedName>
        <fullName evidence="2">Protein TrbB</fullName>
    </submittedName>
</protein>
<reference evidence="2" key="1">
    <citation type="journal article" date="2019" name="Mol. Biol. (Mosk.)">
        <title>Evolution and Comparative Genomics of the pSM22 Plasmid of the IncF/MOBF12 Group.</title>
        <authorList>
            <person name="Iasakov T.R."/>
            <person name="Anisimova L.G."/>
            <person name="Zharikova N.V."/>
            <person name="Zhurenko E.I."/>
            <person name="Korobov V.V."/>
            <person name="Markusheva T.V."/>
        </authorList>
    </citation>
    <scope>NUCLEOTIDE SEQUENCE</scope>
    <source>
        <strain evidence="2">B-6493</strain>
        <plasmid evidence="2">pSM22</plasmid>
    </source>
</reference>
<sequence length="221" mass="24453">MSWHASPNGSVRRRKNRLISRHIVNRRRRRRPQTNSTGPGRCRMRIANIAWLALLLTGLAHGSTIDEIAALQKNAGVNWTPSATSVPAPQPAAAPRWFTLSNGARVNLNDWKVVLFMQGHCPYCHQFDPLLKALSERVGFSVFAYTFDGQGDATFPEAIPAPPEVMRTFFPGLPVASPTTFLVNVNTLATYPMIQGASDERGFMARLDTVLQEALMRGGQQ</sequence>
<dbReference type="Pfam" id="PF13728">
    <property type="entry name" value="TraF"/>
    <property type="match status" value="1"/>
</dbReference>
<dbReference type="AlphaFoldDB" id="G3EKG6"/>
<dbReference type="InterPro" id="IPR039555">
    <property type="entry name" value="TraF/TrbB"/>
</dbReference>
<proteinExistence type="predicted"/>
<dbReference type="NCBIfam" id="TIGR02738">
    <property type="entry name" value="TrbB"/>
    <property type="match status" value="1"/>
</dbReference>
<dbReference type="InterPro" id="IPR036249">
    <property type="entry name" value="Thioredoxin-like_sf"/>
</dbReference>
<evidence type="ECO:0000313" key="2">
    <source>
        <dbReference type="EMBL" id="AEM89420.2"/>
    </source>
</evidence>
<dbReference type="EMBL" id="HQ896493">
    <property type="protein sequence ID" value="AEM89420.2"/>
    <property type="molecule type" value="Genomic_DNA"/>
</dbReference>
<organism evidence="2">
    <name type="scientific">Serratia marcescens</name>
    <dbReference type="NCBI Taxonomy" id="615"/>
    <lineage>
        <taxon>Bacteria</taxon>
        <taxon>Pseudomonadati</taxon>
        <taxon>Pseudomonadota</taxon>
        <taxon>Gammaproteobacteria</taxon>
        <taxon>Enterobacterales</taxon>
        <taxon>Yersiniaceae</taxon>
        <taxon>Serratia</taxon>
    </lineage>
</organism>
<keyword evidence="2" id="KW-0614">Plasmid</keyword>
<dbReference type="PATRIC" id="fig|615.99.peg.4905"/>
<accession>G3EKG6</accession>
<geneLocation type="plasmid" evidence="2">
    <name>pSM22</name>
</geneLocation>
<evidence type="ECO:0000256" key="1">
    <source>
        <dbReference type="SAM" id="MobiDB-lite"/>
    </source>
</evidence>
<feature type="region of interest" description="Disordered" evidence="1">
    <location>
        <begin position="1"/>
        <end position="41"/>
    </location>
</feature>
<dbReference type="InterPro" id="IPR014109">
    <property type="entry name" value="Thiol-disulphide_isomerase_rbB"/>
</dbReference>
<gene>
    <name evidence="2" type="primary">trbB</name>
    <name evidence="2" type="ORF">pSM012</name>
</gene>
<name>G3EKG6_SERMA</name>
<dbReference type="SUPFAM" id="SSF52833">
    <property type="entry name" value="Thioredoxin-like"/>
    <property type="match status" value="1"/>
</dbReference>